<dbReference type="Proteomes" id="UP001224392">
    <property type="component" value="Unassembled WGS sequence"/>
</dbReference>
<evidence type="ECO:0000313" key="2">
    <source>
        <dbReference type="Proteomes" id="UP001224392"/>
    </source>
</evidence>
<proteinExistence type="predicted"/>
<reference evidence="1 2" key="1">
    <citation type="submission" date="2023-04" db="EMBL/GenBank/DDBJ databases">
        <title>Marinobulbifer ophiurae gen. nov., sp. Nov., isolate from tissue of brittle star Ophioplocus japonicus.</title>
        <authorList>
            <person name="Kawano K."/>
            <person name="Sawayama S."/>
            <person name="Nakagawa S."/>
        </authorList>
    </citation>
    <scope>NUCLEOTIDE SEQUENCE [LARGE SCALE GENOMIC DNA]</scope>
    <source>
        <strain evidence="1 2">NKW57</strain>
    </source>
</reference>
<name>A0ABQ6LV73_9GAMM</name>
<organism evidence="1 2">
    <name type="scientific">Biformimicrobium ophioploci</name>
    <dbReference type="NCBI Taxonomy" id="3036711"/>
    <lineage>
        <taxon>Bacteria</taxon>
        <taxon>Pseudomonadati</taxon>
        <taxon>Pseudomonadota</taxon>
        <taxon>Gammaproteobacteria</taxon>
        <taxon>Cellvibrionales</taxon>
        <taxon>Microbulbiferaceae</taxon>
        <taxon>Biformimicrobium</taxon>
    </lineage>
</organism>
<protein>
    <submittedName>
        <fullName evidence="1">Uncharacterized protein</fullName>
    </submittedName>
</protein>
<accession>A0ABQ6LV73</accession>
<sequence length="207" mass="22207">MAAGSGDLQCAPRRQLATYIGQVPAFNRASAGFSLCDRQGFAPVQVGADLQQRAGREYMFASQRCFAARGLRYYQPAPGVAGGDGTGQCAGHRPQGSAERQLADKFECLDRFRRHLPGRGEYADGNRQVVAAAVLGQVRGGQVDGNTLVRKYEVTVEQCAAYAVAALAHSSFRQADDMEGRKAIGEVSFNGDERGLHTQLGAREHDG</sequence>
<dbReference type="EMBL" id="BSYJ01000001">
    <property type="protein sequence ID" value="GMG85956.1"/>
    <property type="molecule type" value="Genomic_DNA"/>
</dbReference>
<gene>
    <name evidence="1" type="ORF">MNKW57_02770</name>
</gene>
<keyword evidence="2" id="KW-1185">Reference proteome</keyword>
<comment type="caution">
    <text evidence="1">The sequence shown here is derived from an EMBL/GenBank/DDBJ whole genome shotgun (WGS) entry which is preliminary data.</text>
</comment>
<evidence type="ECO:0000313" key="1">
    <source>
        <dbReference type="EMBL" id="GMG85956.1"/>
    </source>
</evidence>